<dbReference type="Proteomes" id="UP000290288">
    <property type="component" value="Unassembled WGS sequence"/>
</dbReference>
<dbReference type="STRING" id="2316362.A0A4V1Q3L2"/>
<evidence type="ECO:0000313" key="2">
    <source>
        <dbReference type="EMBL" id="RXW18978.1"/>
    </source>
</evidence>
<feature type="region of interest" description="Disordered" evidence="1">
    <location>
        <begin position="294"/>
        <end position="374"/>
    </location>
</feature>
<protein>
    <submittedName>
        <fullName evidence="2">Uncharacterized protein</fullName>
    </submittedName>
</protein>
<gene>
    <name evidence="2" type="ORF">EST38_g6872</name>
</gene>
<proteinExistence type="predicted"/>
<evidence type="ECO:0000313" key="3">
    <source>
        <dbReference type="Proteomes" id="UP000290288"/>
    </source>
</evidence>
<accession>A0A4V1Q3L2</accession>
<feature type="compositionally biased region" description="Basic and acidic residues" evidence="1">
    <location>
        <begin position="348"/>
        <end position="360"/>
    </location>
</feature>
<dbReference type="AlphaFoldDB" id="A0A4V1Q3L2"/>
<reference evidence="2 3" key="1">
    <citation type="submission" date="2019-01" db="EMBL/GenBank/DDBJ databases">
        <title>Draft genome sequence of Psathyrella aberdarensis IHI B618.</title>
        <authorList>
            <person name="Buettner E."/>
            <person name="Kellner H."/>
        </authorList>
    </citation>
    <scope>NUCLEOTIDE SEQUENCE [LARGE SCALE GENOMIC DNA]</scope>
    <source>
        <strain evidence="2 3">IHI B618</strain>
    </source>
</reference>
<comment type="caution">
    <text evidence="2">The sequence shown here is derived from an EMBL/GenBank/DDBJ whole genome shotgun (WGS) entry which is preliminary data.</text>
</comment>
<feature type="compositionally biased region" description="Acidic residues" evidence="1">
    <location>
        <begin position="331"/>
        <end position="340"/>
    </location>
</feature>
<sequence length="767" mass="85976">MSYLSTLDHWCKTRLSGDETPLLHVSERISKSSNHYTLQRSGEFRGLWQLWDSDSDSAVVATHAFVIDFASDLRTGNFVPEGEKPPNDLLDYQCKREPGLQAQISLAFDTREDKSVYRCIKTIEDWLSNISDFNTLKKPRSSWMSPEKENEANHHRYIVSSSLFQKRTTFNCHDGKYTVNYEVHPWIERNCVPHNRSWIPNPSLISVLDGLTGTLIDIRDASDSDLEQGDIVKIKFKVTFSVNRQNWLTTLVPLQVVRVGRVDSSGPQNTVYSGDHEGVILLKPGSKLALLSDQDHSAGAKRGKTEGGSPDWGSIKEEEEDLVDPTIGEPQDSDLSDEDDIVKVHAASKTDIKGKRKANDEAPPSAPAYSTKPRSRRYLTIPDKLDLVFDAIVKQANWSFSEFLLNAFKIFEEGQEGRERPHAQAVSRFLKGQSKYAPADILHAWDIHPDGKLKLGAEEERLMYSLSVPYTEIKPVRPALSSFAAQKCLNKLSLEAAKAVKPNNGLHASAKKTSHHKLEWAGVGDSTVERVQASLMEHMPLSFGLMLKITGEDLGVLEAEEGAELGRRRPGTLVTTHALSSLLFKRNNEARLLPLSLGLLAFAYSTPVDLIAYCSRIGLMPAYTTISNALDRLARTQAAKIVKHGKDPSKIGFLQIDNVQNYLRVRDQRIGSANMMNIGLAATYCELRNIEPVALDLKDKQLRLSKNERANLTVMQLLSFLDIPHLNTVLSLHWLRVLVDYIPELVHLKPEVSNLFRTRAKKFCISP</sequence>
<dbReference type="OrthoDB" id="2993817at2759"/>
<organism evidence="2 3">
    <name type="scientific">Candolleomyces aberdarensis</name>
    <dbReference type="NCBI Taxonomy" id="2316362"/>
    <lineage>
        <taxon>Eukaryota</taxon>
        <taxon>Fungi</taxon>
        <taxon>Dikarya</taxon>
        <taxon>Basidiomycota</taxon>
        <taxon>Agaricomycotina</taxon>
        <taxon>Agaricomycetes</taxon>
        <taxon>Agaricomycetidae</taxon>
        <taxon>Agaricales</taxon>
        <taxon>Agaricineae</taxon>
        <taxon>Psathyrellaceae</taxon>
        <taxon>Candolleomyces</taxon>
    </lineage>
</organism>
<dbReference type="EMBL" id="SDEE01000229">
    <property type="protein sequence ID" value="RXW18978.1"/>
    <property type="molecule type" value="Genomic_DNA"/>
</dbReference>
<feature type="non-terminal residue" evidence="2">
    <location>
        <position position="767"/>
    </location>
</feature>
<evidence type="ECO:0000256" key="1">
    <source>
        <dbReference type="SAM" id="MobiDB-lite"/>
    </source>
</evidence>
<keyword evidence="3" id="KW-1185">Reference proteome</keyword>
<name>A0A4V1Q3L2_9AGAR</name>